<name>A0A2P1CIN2_9CAUD</name>
<dbReference type="InterPro" id="IPR023292">
    <property type="entry name" value="NTP_PyroPHydrolase-like_dom_sf"/>
</dbReference>
<dbReference type="EMBL" id="MG944216">
    <property type="protein sequence ID" value="AVJ51032.1"/>
    <property type="molecule type" value="Genomic_DNA"/>
</dbReference>
<dbReference type="CDD" id="cd11530">
    <property type="entry name" value="NTP-PPase_DR2231_like"/>
    <property type="match status" value="1"/>
</dbReference>
<gene>
    <name evidence="1" type="primary">41</name>
    <name evidence="1" type="ORF">PBI_PAJAZA_41</name>
</gene>
<sequence length="249" mass="27051">MSADKYMKKQVVVEAMRLTPENANDIARWCGGKVVELDKPSDPTDVYLGLRIPTLEGVMTADRGDYVIKGVAGEFYPCKPDIFAATYEPVGQTGNGEWVLARKLGLAFGVSPMQADVAEFQKAMGLPVVLKATPLPQDRVPLRVQLIEEEFDELKTALAEGDLVETADACVDLLYVVFGLMVETGLDARVLFDEVHRSNMSKFGADGKPIIAGPNDPDGIFEGRVKKGPNYFRPNLAGIIDNGMGNLGE</sequence>
<dbReference type="InterPro" id="IPR033653">
    <property type="entry name" value="NTP-PPase_DR2231-like"/>
</dbReference>
<evidence type="ECO:0000313" key="2">
    <source>
        <dbReference type="Proteomes" id="UP000241138"/>
    </source>
</evidence>
<accession>A0A2P1CIN2</accession>
<organism evidence="1 2">
    <name type="scientific">Microbacterium phage Pajaza</name>
    <dbReference type="NCBI Taxonomy" id="2099443"/>
    <lineage>
        <taxon>Viruses</taxon>
        <taxon>Duplodnaviria</taxon>
        <taxon>Heunggongvirae</taxon>
        <taxon>Uroviricota</taxon>
        <taxon>Caudoviricetes</taxon>
        <taxon>Pikminvirus</taxon>
        <taxon>Pikminvirus pikmin</taxon>
    </lineage>
</organism>
<protein>
    <submittedName>
        <fullName evidence="1">MazG-like nucleotide pyrophosphohydrolase</fullName>
    </submittedName>
</protein>
<evidence type="ECO:0000313" key="1">
    <source>
        <dbReference type="EMBL" id="AVJ51032.1"/>
    </source>
</evidence>
<dbReference type="Gene3D" id="1.10.3420.10">
    <property type="entry name" value="putative ntp pyrophosphohydrolase like domain"/>
    <property type="match status" value="1"/>
</dbReference>
<dbReference type="InterPro" id="IPR021130">
    <property type="entry name" value="PRib-ATP_PPHydrolase-like"/>
</dbReference>
<dbReference type="GO" id="GO:0016787">
    <property type="term" value="F:hydrolase activity"/>
    <property type="evidence" value="ECO:0007669"/>
    <property type="project" value="UniProtKB-KW"/>
</dbReference>
<keyword evidence="1" id="KW-0378">Hydrolase</keyword>
<dbReference type="Proteomes" id="UP000241138">
    <property type="component" value="Segment"/>
</dbReference>
<reference evidence="1 2" key="1">
    <citation type="submission" date="2018-02" db="EMBL/GenBank/DDBJ databases">
        <authorList>
            <person name="Zacj K.M."/>
            <person name="Aull H.G."/>
            <person name="Garlena R.A."/>
            <person name="Russell D.A."/>
            <person name="Pope W.H."/>
            <person name="Jacobs-Sera D."/>
            <person name="Hatfull G.F."/>
        </authorList>
    </citation>
    <scope>NUCLEOTIDE SEQUENCE [LARGE SCALE GENOMIC DNA]</scope>
</reference>
<proteinExistence type="predicted"/>
<dbReference type="Pfam" id="PF01503">
    <property type="entry name" value="PRA-PH"/>
    <property type="match status" value="1"/>
</dbReference>